<evidence type="ECO:0000256" key="9">
    <source>
        <dbReference type="ARBA" id="ARBA00023315"/>
    </source>
</evidence>
<dbReference type="FunFam" id="3.40.47.10:FF:000029">
    <property type="entry name" value="3-oxoacyl-[acyl-carrier-protein] synthase 1"/>
    <property type="match status" value="1"/>
</dbReference>
<dbReference type="PROSITE" id="PS52004">
    <property type="entry name" value="KS3_2"/>
    <property type="match status" value="1"/>
</dbReference>
<comment type="subcellular location">
    <subcellularLocation>
        <location evidence="1">Cytoplasm</location>
    </subcellularLocation>
</comment>
<evidence type="ECO:0000256" key="4">
    <source>
        <dbReference type="ARBA" id="ARBA00022516"/>
    </source>
</evidence>
<proteinExistence type="inferred from homology"/>
<gene>
    <name evidence="12" type="ORF">AU192_18385</name>
</gene>
<evidence type="ECO:0000256" key="1">
    <source>
        <dbReference type="ARBA" id="ARBA00004496"/>
    </source>
</evidence>
<dbReference type="UniPathway" id="UPA00915"/>
<keyword evidence="5 10" id="KW-0808">Transferase</keyword>
<comment type="pathway">
    <text evidence="2">Lipid metabolism; mycolic acid biosynthesis.</text>
</comment>
<evidence type="ECO:0000259" key="11">
    <source>
        <dbReference type="PROSITE" id="PS52004"/>
    </source>
</evidence>
<evidence type="ECO:0000256" key="3">
    <source>
        <dbReference type="ARBA" id="ARBA00008467"/>
    </source>
</evidence>
<evidence type="ECO:0000313" key="13">
    <source>
        <dbReference type="Proteomes" id="UP000053707"/>
    </source>
</evidence>
<dbReference type="GO" id="GO:0005829">
    <property type="term" value="C:cytosol"/>
    <property type="evidence" value="ECO:0007669"/>
    <property type="project" value="TreeGrafter"/>
</dbReference>
<comment type="similarity">
    <text evidence="3 10">Belongs to the thiolase-like superfamily. Beta-ketoacyl-ACP synthases family.</text>
</comment>
<dbReference type="InterPro" id="IPR000794">
    <property type="entry name" value="Beta-ketoacyl_synthase"/>
</dbReference>
<evidence type="ECO:0000256" key="6">
    <source>
        <dbReference type="ARBA" id="ARBA00022832"/>
    </source>
</evidence>
<keyword evidence="6" id="KW-0276">Fatty acid metabolism</keyword>
<keyword evidence="9" id="KW-0012">Acyltransferase</keyword>
<dbReference type="FunFam" id="3.40.47.10:FF:000018">
    <property type="entry name" value="3-oxoacyl-[acyl-carrier-protein] synthase 2"/>
    <property type="match status" value="1"/>
</dbReference>
<keyword evidence="4" id="KW-0444">Lipid biosynthesis</keyword>
<dbReference type="Gene3D" id="3.40.47.10">
    <property type="match status" value="2"/>
</dbReference>
<feature type="domain" description="Ketosynthase family 3 (KS3)" evidence="11">
    <location>
        <begin position="10"/>
        <end position="415"/>
    </location>
</feature>
<sequence>MAALRTGDGFPDIVVTAVASTTALATDAEETWQLLQQGRSGIRALDKWFVDEFNSPVRIGGAILENLDEHLDRVERRRTSYMQKMSTVLSRRLWEIAGNPDVDTRRLAVSVGLALGSTEEIPLQHDLWRQKGLRAVSPLTIQMYMPNGAAAAVGLDRKAKAGIISPVMADASGAAAIAQGWRHLVLGEADMVICGGVETHIEAVPVAAFSLQELLSTNNDDPAGACRPFDKDRDGMVFGEGGALMLIETEEHAKARGAQPLARLMGASMTSDAYDVTEPDPEGERASDAIARAIELAGLNPTDIDHINAHATGTVHGDLAEARAIRKALGDHSPAVYAPKAALGHSLGSAGAIEAVLTVQALRDGLVPPTLNLKDLDPQIDLDVVAEGPRRADYRYAVTNSFGLGGYNVSLVFGAY</sequence>
<evidence type="ECO:0000256" key="2">
    <source>
        <dbReference type="ARBA" id="ARBA00004796"/>
    </source>
</evidence>
<dbReference type="InterPro" id="IPR016039">
    <property type="entry name" value="Thiolase-like"/>
</dbReference>
<dbReference type="GO" id="GO:0030497">
    <property type="term" value="P:fatty acid elongation"/>
    <property type="evidence" value="ECO:0007669"/>
    <property type="project" value="UniProtKB-ARBA"/>
</dbReference>
<evidence type="ECO:0000256" key="5">
    <source>
        <dbReference type="ARBA" id="ARBA00022679"/>
    </source>
</evidence>
<keyword evidence="13" id="KW-1185">Reference proteome</keyword>
<keyword evidence="8" id="KW-0275">Fatty acid biosynthesis</keyword>
<dbReference type="NCBIfam" id="NF005589">
    <property type="entry name" value="PRK07314.1"/>
    <property type="match status" value="1"/>
</dbReference>
<evidence type="ECO:0000256" key="8">
    <source>
        <dbReference type="ARBA" id="ARBA00023160"/>
    </source>
</evidence>
<dbReference type="SUPFAM" id="SSF53901">
    <property type="entry name" value="Thiolase-like"/>
    <property type="match status" value="2"/>
</dbReference>
<evidence type="ECO:0000256" key="7">
    <source>
        <dbReference type="ARBA" id="ARBA00023098"/>
    </source>
</evidence>
<name>A0A101A6D9_9MYCO</name>
<dbReference type="RefSeq" id="WP_064396582.1">
    <property type="nucleotide sequence ID" value="NZ_LQIR01000021.1"/>
</dbReference>
<protein>
    <submittedName>
        <fullName evidence="12">Beta-ketoacyl-[acyl-carrier-protein] synthase II</fullName>
    </submittedName>
</protein>
<dbReference type="Pfam" id="PF02801">
    <property type="entry name" value="Ketoacyl-synt_C"/>
    <property type="match status" value="1"/>
</dbReference>
<dbReference type="InterPro" id="IPR014031">
    <property type="entry name" value="Ketoacyl_synth_C"/>
</dbReference>
<dbReference type="PANTHER" id="PTHR11712">
    <property type="entry name" value="POLYKETIDE SYNTHASE-RELATED"/>
    <property type="match status" value="1"/>
</dbReference>
<comment type="caution">
    <text evidence="12">The sequence shown here is derived from an EMBL/GenBank/DDBJ whole genome shotgun (WGS) entry which is preliminary data.</text>
</comment>
<organism evidence="12 13">
    <name type="scientific">Mycobacterium lehmannii</name>
    <dbReference type="NCBI Taxonomy" id="2048550"/>
    <lineage>
        <taxon>Bacteria</taxon>
        <taxon>Bacillati</taxon>
        <taxon>Actinomycetota</taxon>
        <taxon>Actinomycetes</taxon>
        <taxon>Mycobacteriales</taxon>
        <taxon>Mycobacteriaceae</taxon>
        <taxon>Mycobacterium</taxon>
    </lineage>
</organism>
<evidence type="ECO:0000256" key="10">
    <source>
        <dbReference type="RuleBase" id="RU003694"/>
    </source>
</evidence>
<keyword evidence="7" id="KW-0443">Lipid metabolism</keyword>
<dbReference type="AlphaFoldDB" id="A0A101A6D9"/>
<dbReference type="InterPro" id="IPR014030">
    <property type="entry name" value="Ketoacyl_synth_N"/>
</dbReference>
<dbReference type="NCBIfam" id="NF005916">
    <property type="entry name" value="PRK07910.1"/>
    <property type="match status" value="1"/>
</dbReference>
<reference evidence="12 13" key="1">
    <citation type="submission" date="2016-01" db="EMBL/GenBank/DDBJ databases">
        <authorList>
            <consortium name="TB Trials Study Group"/>
            <person name="Sutton G."/>
            <person name="Brinkac L."/>
            <person name="Sanka R."/>
            <person name="Adams M."/>
            <person name="Lau E.L."/>
            <person name="Macaden R."/>
            <person name="Grewal H.M.S."/>
        </authorList>
    </citation>
    <scope>NUCLEOTIDE SEQUENCE [LARGE SCALE GENOMIC DNA]</scope>
    <source>
        <strain evidence="12 13">IS-1744</strain>
    </source>
</reference>
<dbReference type="SMART" id="SM00825">
    <property type="entry name" value="PKS_KS"/>
    <property type="match status" value="1"/>
</dbReference>
<evidence type="ECO:0000313" key="12">
    <source>
        <dbReference type="EMBL" id="KUI15312.1"/>
    </source>
</evidence>
<dbReference type="InterPro" id="IPR020841">
    <property type="entry name" value="PKS_Beta-ketoAc_synthase_dom"/>
</dbReference>
<dbReference type="EMBL" id="LQIR01000021">
    <property type="protein sequence ID" value="KUI15312.1"/>
    <property type="molecule type" value="Genomic_DNA"/>
</dbReference>
<dbReference type="CDD" id="cd00834">
    <property type="entry name" value="KAS_I_II"/>
    <property type="match status" value="1"/>
</dbReference>
<dbReference type="Proteomes" id="UP000053707">
    <property type="component" value="Unassembled WGS sequence"/>
</dbReference>
<dbReference type="Pfam" id="PF00109">
    <property type="entry name" value="ketoacyl-synt"/>
    <property type="match status" value="1"/>
</dbReference>
<dbReference type="PANTHER" id="PTHR11712:SF336">
    <property type="entry name" value="3-OXOACYL-[ACYL-CARRIER-PROTEIN] SYNTHASE, MITOCHONDRIAL"/>
    <property type="match status" value="1"/>
</dbReference>
<dbReference type="GO" id="GO:0004315">
    <property type="term" value="F:3-oxoacyl-[acyl-carrier-protein] synthase activity"/>
    <property type="evidence" value="ECO:0007669"/>
    <property type="project" value="TreeGrafter"/>
</dbReference>
<accession>A0A101A6D9</accession>